<evidence type="ECO:0000256" key="1">
    <source>
        <dbReference type="ARBA" id="ARBA00022860"/>
    </source>
</evidence>
<protein>
    <recommendedName>
        <fullName evidence="5">DUF4005 domain-containing protein</fullName>
    </recommendedName>
</protein>
<dbReference type="PANTHER" id="PTHR32295">
    <property type="entry name" value="IQ-DOMAIN 5-RELATED"/>
    <property type="match status" value="1"/>
</dbReference>
<comment type="subunit">
    <text evidence="3">Binds to multiple calmodulin (CaM) in the presence of Ca(2+) and CaM-like proteins.</text>
</comment>
<proteinExistence type="inferred from homology"/>
<dbReference type="GO" id="GO:0005516">
    <property type="term" value="F:calmodulin binding"/>
    <property type="evidence" value="ECO:0007669"/>
    <property type="project" value="UniProtKB-KW"/>
</dbReference>
<dbReference type="PANTHER" id="PTHR32295:SF41">
    <property type="entry name" value="PROTEIN IQ-DOMAIN 11"/>
    <property type="match status" value="1"/>
</dbReference>
<evidence type="ECO:0000256" key="4">
    <source>
        <dbReference type="SAM" id="MobiDB-lite"/>
    </source>
</evidence>
<evidence type="ECO:0000313" key="7">
    <source>
        <dbReference type="Proteomes" id="UP001386955"/>
    </source>
</evidence>
<evidence type="ECO:0000256" key="2">
    <source>
        <dbReference type="ARBA" id="ARBA00024341"/>
    </source>
</evidence>
<organism evidence="6 7">
    <name type="scientific">Psophocarpus tetragonolobus</name>
    <name type="common">Winged bean</name>
    <name type="synonym">Dolichos tetragonolobus</name>
    <dbReference type="NCBI Taxonomy" id="3891"/>
    <lineage>
        <taxon>Eukaryota</taxon>
        <taxon>Viridiplantae</taxon>
        <taxon>Streptophyta</taxon>
        <taxon>Embryophyta</taxon>
        <taxon>Tracheophyta</taxon>
        <taxon>Spermatophyta</taxon>
        <taxon>Magnoliopsida</taxon>
        <taxon>eudicotyledons</taxon>
        <taxon>Gunneridae</taxon>
        <taxon>Pentapetalae</taxon>
        <taxon>rosids</taxon>
        <taxon>fabids</taxon>
        <taxon>Fabales</taxon>
        <taxon>Fabaceae</taxon>
        <taxon>Papilionoideae</taxon>
        <taxon>50 kb inversion clade</taxon>
        <taxon>NPAAA clade</taxon>
        <taxon>indigoferoid/millettioid clade</taxon>
        <taxon>Phaseoleae</taxon>
        <taxon>Psophocarpus</taxon>
    </lineage>
</organism>
<dbReference type="PROSITE" id="PS50096">
    <property type="entry name" value="IQ"/>
    <property type="match status" value="2"/>
</dbReference>
<gene>
    <name evidence="6" type="ORF">VNO78_05021</name>
</gene>
<dbReference type="CDD" id="cd23767">
    <property type="entry name" value="IQCD"/>
    <property type="match status" value="1"/>
</dbReference>
<dbReference type="Pfam" id="PF13178">
    <property type="entry name" value="DUF4005"/>
    <property type="match status" value="1"/>
</dbReference>
<dbReference type="InterPro" id="IPR000048">
    <property type="entry name" value="IQ_motif_EF-hand-BS"/>
</dbReference>
<accession>A0AAN9SRD9</accession>
<dbReference type="InterPro" id="IPR025064">
    <property type="entry name" value="DUF4005"/>
</dbReference>
<dbReference type="EMBL" id="JAYMYS010000002">
    <property type="protein sequence ID" value="KAK7404265.1"/>
    <property type="molecule type" value="Genomic_DNA"/>
</dbReference>
<sequence length="458" mass="51856">MAKKKSWFSLVKRLFIWETHSTQEKKEKRRKWIFGRLKSKRIPSIKAPLPSKGTVLSEAEEEQSKHALTVTIASAAAVTAAAEVVRLTGVSQSSLQRKENSEDSQPVKTRNDAPQFPYQCQRDIKESAAVIKIQTAFRGYLARKALRALKGIVKLQAIIRGRAVRRQAMSTLKCLQSIVSIQSQVCARRLQMVERRCDYAENEEMQDSIDKIIRMDSNSARTWDENSVLKEEVDTYCISKKETVLKRERIKEYSFNHRRSAESERSKVNGRLRYWLEQWVDTQLSKSKELEDLDSVFSSHSRGGEEFGGRQLKMRSIHRQNPMEGLDSPRTCFPHRRQCSVGEEHSFSSSPATPAYMAATESAKAKARSTISPTVRTGLNVDINSDSYSPCKKKLSIASSINSEVLSSGRMTKLSGNQQRSPSFKGLSVPIKSSRTIKDLSINSDCSLPNWDRHGSFK</sequence>
<dbReference type="Proteomes" id="UP001386955">
    <property type="component" value="Unassembled WGS sequence"/>
</dbReference>
<dbReference type="Gene3D" id="1.20.5.190">
    <property type="match status" value="1"/>
</dbReference>
<evidence type="ECO:0000259" key="5">
    <source>
        <dbReference type="Pfam" id="PF13178"/>
    </source>
</evidence>
<name>A0AAN9SRD9_PSOTE</name>
<comment type="caution">
    <text evidence="6">The sequence shown here is derived from an EMBL/GenBank/DDBJ whole genome shotgun (WGS) entry which is preliminary data.</text>
</comment>
<dbReference type="Pfam" id="PF00612">
    <property type="entry name" value="IQ"/>
    <property type="match status" value="1"/>
</dbReference>
<comment type="similarity">
    <text evidence="2">Belongs to the IQD family.</text>
</comment>
<dbReference type="SMART" id="SM00015">
    <property type="entry name" value="IQ"/>
    <property type="match status" value="1"/>
</dbReference>
<keyword evidence="7" id="KW-1185">Reference proteome</keyword>
<reference evidence="6 7" key="1">
    <citation type="submission" date="2024-01" db="EMBL/GenBank/DDBJ databases">
        <title>The genomes of 5 underutilized Papilionoideae crops provide insights into root nodulation and disease resistanc.</title>
        <authorList>
            <person name="Jiang F."/>
        </authorList>
    </citation>
    <scope>NUCLEOTIDE SEQUENCE [LARGE SCALE GENOMIC DNA]</scope>
    <source>
        <strain evidence="6">DUOXIRENSHENG_FW03</strain>
        <tissue evidence="6">Leaves</tissue>
    </source>
</reference>
<keyword evidence="1" id="KW-0112">Calmodulin-binding</keyword>
<feature type="domain" description="DUF4005" evidence="5">
    <location>
        <begin position="341"/>
        <end position="420"/>
    </location>
</feature>
<evidence type="ECO:0000256" key="3">
    <source>
        <dbReference type="ARBA" id="ARBA00024378"/>
    </source>
</evidence>
<evidence type="ECO:0000313" key="6">
    <source>
        <dbReference type="EMBL" id="KAK7404265.1"/>
    </source>
</evidence>
<dbReference type="AlphaFoldDB" id="A0AAN9SRD9"/>
<feature type="region of interest" description="Disordered" evidence="4">
    <location>
        <begin position="95"/>
        <end position="115"/>
    </location>
</feature>